<keyword evidence="1" id="KW-0812">Transmembrane</keyword>
<feature type="transmembrane region" description="Helical" evidence="1">
    <location>
        <begin position="120"/>
        <end position="146"/>
    </location>
</feature>
<accession>A0ABW0NH49</accession>
<evidence type="ECO:0000256" key="1">
    <source>
        <dbReference type="SAM" id="Phobius"/>
    </source>
</evidence>
<gene>
    <name evidence="2" type="ORF">ACFPOE_19355</name>
</gene>
<keyword evidence="3" id="KW-1185">Reference proteome</keyword>
<evidence type="ECO:0000313" key="3">
    <source>
        <dbReference type="Proteomes" id="UP001596037"/>
    </source>
</evidence>
<comment type="caution">
    <text evidence="2">The sequence shown here is derived from an EMBL/GenBank/DDBJ whole genome shotgun (WGS) entry which is preliminary data.</text>
</comment>
<dbReference type="EMBL" id="JBHSMF010000010">
    <property type="protein sequence ID" value="MFC5499709.1"/>
    <property type="molecule type" value="Genomic_DNA"/>
</dbReference>
<keyword evidence="1" id="KW-0472">Membrane</keyword>
<organism evidence="2 3">
    <name type="scientific">Caenimonas terrae</name>
    <dbReference type="NCBI Taxonomy" id="696074"/>
    <lineage>
        <taxon>Bacteria</taxon>
        <taxon>Pseudomonadati</taxon>
        <taxon>Pseudomonadota</taxon>
        <taxon>Betaproteobacteria</taxon>
        <taxon>Burkholderiales</taxon>
        <taxon>Comamonadaceae</taxon>
        <taxon>Caenimonas</taxon>
    </lineage>
</organism>
<sequence>MSQLVSSLPASEQPSHPAPHRERVSALSALLGLLLAPLAWFLQLSLNVALASQACFPKDMPLDAPVMRGLLPLAAGAEVAALVLAAVGGWLAWRNWQRTSGERPGPVHHLIESGDGRTRFLALSGMMTSGLFLLAVLFDAVALSAAPVCGG</sequence>
<proteinExistence type="predicted"/>
<dbReference type="Proteomes" id="UP001596037">
    <property type="component" value="Unassembled WGS sequence"/>
</dbReference>
<feature type="transmembrane region" description="Helical" evidence="1">
    <location>
        <begin position="69"/>
        <end position="93"/>
    </location>
</feature>
<keyword evidence="1" id="KW-1133">Transmembrane helix</keyword>
<dbReference type="RefSeq" id="WP_376851960.1">
    <property type="nucleotide sequence ID" value="NZ_JBHSMF010000010.1"/>
</dbReference>
<protein>
    <submittedName>
        <fullName evidence="2">Uncharacterized protein</fullName>
    </submittedName>
</protein>
<evidence type="ECO:0000313" key="2">
    <source>
        <dbReference type="EMBL" id="MFC5499709.1"/>
    </source>
</evidence>
<reference evidence="3" key="1">
    <citation type="journal article" date="2019" name="Int. J. Syst. Evol. Microbiol.">
        <title>The Global Catalogue of Microorganisms (GCM) 10K type strain sequencing project: providing services to taxonomists for standard genome sequencing and annotation.</title>
        <authorList>
            <consortium name="The Broad Institute Genomics Platform"/>
            <consortium name="The Broad Institute Genome Sequencing Center for Infectious Disease"/>
            <person name="Wu L."/>
            <person name="Ma J."/>
        </authorList>
    </citation>
    <scope>NUCLEOTIDE SEQUENCE [LARGE SCALE GENOMIC DNA]</scope>
    <source>
        <strain evidence="3">CCUG 57401</strain>
    </source>
</reference>
<name>A0ABW0NH49_9BURK</name>